<dbReference type="Pfam" id="PF00990">
    <property type="entry name" value="GGDEF"/>
    <property type="match status" value="1"/>
</dbReference>
<dbReference type="SMART" id="SM00091">
    <property type="entry name" value="PAS"/>
    <property type="match status" value="1"/>
</dbReference>
<dbReference type="NCBIfam" id="TIGR00254">
    <property type="entry name" value="GGDEF"/>
    <property type="match status" value="1"/>
</dbReference>
<name>A0ABU5DSB6_9BURK</name>
<dbReference type="Gene3D" id="3.20.20.450">
    <property type="entry name" value="EAL domain"/>
    <property type="match status" value="1"/>
</dbReference>
<dbReference type="Proteomes" id="UP001285263">
    <property type="component" value="Unassembled WGS sequence"/>
</dbReference>
<dbReference type="SMART" id="SM00267">
    <property type="entry name" value="GGDEF"/>
    <property type="match status" value="1"/>
</dbReference>
<dbReference type="Gene3D" id="3.30.70.270">
    <property type="match status" value="1"/>
</dbReference>
<dbReference type="InterPro" id="IPR035919">
    <property type="entry name" value="EAL_sf"/>
</dbReference>
<dbReference type="InterPro" id="IPR043128">
    <property type="entry name" value="Rev_trsase/Diguanyl_cyclase"/>
</dbReference>
<gene>
    <name evidence="4" type="ORF">SNE35_28935</name>
</gene>
<dbReference type="EMBL" id="JAXCLA010000011">
    <property type="protein sequence ID" value="MDY0748560.1"/>
    <property type="molecule type" value="Genomic_DNA"/>
</dbReference>
<dbReference type="PANTHER" id="PTHR44757">
    <property type="entry name" value="DIGUANYLATE CYCLASE DGCP"/>
    <property type="match status" value="1"/>
</dbReference>
<dbReference type="InterPro" id="IPR035965">
    <property type="entry name" value="PAS-like_dom_sf"/>
</dbReference>
<dbReference type="PROSITE" id="PS50887">
    <property type="entry name" value="GGDEF"/>
    <property type="match status" value="1"/>
</dbReference>
<feature type="domain" description="PAS" evidence="1">
    <location>
        <begin position="25"/>
        <end position="78"/>
    </location>
</feature>
<keyword evidence="5" id="KW-1185">Reference proteome</keyword>
<dbReference type="SUPFAM" id="SSF55785">
    <property type="entry name" value="PYP-like sensor domain (PAS domain)"/>
    <property type="match status" value="1"/>
</dbReference>
<evidence type="ECO:0000259" key="3">
    <source>
        <dbReference type="PROSITE" id="PS50887"/>
    </source>
</evidence>
<dbReference type="Pfam" id="PF00989">
    <property type="entry name" value="PAS"/>
    <property type="match status" value="1"/>
</dbReference>
<dbReference type="Gene3D" id="3.30.450.20">
    <property type="entry name" value="PAS domain"/>
    <property type="match status" value="1"/>
</dbReference>
<evidence type="ECO:0000259" key="2">
    <source>
        <dbReference type="PROSITE" id="PS50883"/>
    </source>
</evidence>
<dbReference type="SMART" id="SM00052">
    <property type="entry name" value="EAL"/>
    <property type="match status" value="1"/>
</dbReference>
<dbReference type="InterPro" id="IPR013767">
    <property type="entry name" value="PAS_fold"/>
</dbReference>
<dbReference type="InterPro" id="IPR001633">
    <property type="entry name" value="EAL_dom"/>
</dbReference>
<dbReference type="SUPFAM" id="SSF55073">
    <property type="entry name" value="Nucleotide cyclase"/>
    <property type="match status" value="1"/>
</dbReference>
<dbReference type="CDD" id="cd01949">
    <property type="entry name" value="GGDEF"/>
    <property type="match status" value="1"/>
</dbReference>
<evidence type="ECO:0000259" key="1">
    <source>
        <dbReference type="PROSITE" id="PS50112"/>
    </source>
</evidence>
<dbReference type="NCBIfam" id="TIGR00229">
    <property type="entry name" value="sensory_box"/>
    <property type="match status" value="1"/>
</dbReference>
<accession>A0ABU5DSB6</accession>
<dbReference type="PROSITE" id="PS50883">
    <property type="entry name" value="EAL"/>
    <property type="match status" value="1"/>
</dbReference>
<dbReference type="InterPro" id="IPR000160">
    <property type="entry name" value="GGDEF_dom"/>
</dbReference>
<dbReference type="InterPro" id="IPR000014">
    <property type="entry name" value="PAS"/>
</dbReference>
<dbReference type="InterPro" id="IPR052155">
    <property type="entry name" value="Biofilm_reg_signaling"/>
</dbReference>
<feature type="domain" description="GGDEF" evidence="3">
    <location>
        <begin position="191"/>
        <end position="323"/>
    </location>
</feature>
<dbReference type="PROSITE" id="PS50112">
    <property type="entry name" value="PAS"/>
    <property type="match status" value="1"/>
</dbReference>
<dbReference type="PANTHER" id="PTHR44757:SF2">
    <property type="entry name" value="BIOFILM ARCHITECTURE MAINTENANCE PROTEIN MBAA"/>
    <property type="match status" value="1"/>
</dbReference>
<evidence type="ECO:0000313" key="5">
    <source>
        <dbReference type="Proteomes" id="UP001285263"/>
    </source>
</evidence>
<sequence length="587" mass="64638">MITGSRIASFTTTAANEDTAACHPLSALLDGLMEAVWLVDGASLRIAAVNPAAQRLLGHAESELLGTSVTALVRTPEDVLFWAEPASRREAGLESEALVGHADGRLLWVMRRIAFVNSGSAAGHWLVTMRDQTRQRETERARDDLRVELEAALNQRLDELSQSDLLTLLPNRVALSGRIDVAVSAARHDGRSLALLNLDLDRFKQINDTLGRGHGDQVLREVAERLRRCIGENDVLARLGGDEYALLLDGADARDAEAAALRVQAELSRPFGFEALNFTVTCSIGIALFSRDGETADELLSSAGQAMHWVKESGRSAYRFHRPRRDVDLLARMRLDHDMRQALTAGQFALRYQPQVSLGSGQVVGAEALIRWRDPLRGDIPPVQFIPVAEESGFIVAMGDWVLQRAVEQAAQWWRAGRRMPVAVNVSALQFQQARFVELVDQTLRAARLPAELLELELTESILLRDADEALRRLEQLAALGVGMSIDDFGTGYSSLAYLKRFPIQRLKIDRSFVRGLPDDGSDAGIVNAIVQMGSALNLNVIAEGVETEAQREFLRAAGCDEFQGYLFARPMDAAAFEERVWSEVAQ</sequence>
<dbReference type="InterPro" id="IPR029787">
    <property type="entry name" value="Nucleotide_cyclase"/>
</dbReference>
<dbReference type="CDD" id="cd00130">
    <property type="entry name" value="PAS"/>
    <property type="match status" value="1"/>
</dbReference>
<comment type="caution">
    <text evidence="4">The sequence shown here is derived from an EMBL/GenBank/DDBJ whole genome shotgun (WGS) entry which is preliminary data.</text>
</comment>
<dbReference type="Pfam" id="PF00563">
    <property type="entry name" value="EAL"/>
    <property type="match status" value="1"/>
</dbReference>
<reference evidence="4 5" key="1">
    <citation type="submission" date="2023-11" db="EMBL/GenBank/DDBJ databases">
        <title>Paucibacter sp. nov., isolated from fresh soil in Korea.</title>
        <authorList>
            <person name="Le N.T.T."/>
        </authorList>
    </citation>
    <scope>NUCLEOTIDE SEQUENCE [LARGE SCALE GENOMIC DNA]</scope>
    <source>
        <strain evidence="4 5">R3-3</strain>
    </source>
</reference>
<feature type="domain" description="EAL" evidence="2">
    <location>
        <begin position="332"/>
        <end position="585"/>
    </location>
</feature>
<dbReference type="RefSeq" id="WP_320426530.1">
    <property type="nucleotide sequence ID" value="NZ_JAXCLA010000011.1"/>
</dbReference>
<proteinExistence type="predicted"/>
<dbReference type="CDD" id="cd01948">
    <property type="entry name" value="EAL"/>
    <property type="match status" value="1"/>
</dbReference>
<evidence type="ECO:0000313" key="4">
    <source>
        <dbReference type="EMBL" id="MDY0748560.1"/>
    </source>
</evidence>
<protein>
    <submittedName>
        <fullName evidence="4">EAL domain-containing protein</fullName>
    </submittedName>
</protein>
<dbReference type="SUPFAM" id="SSF141868">
    <property type="entry name" value="EAL domain-like"/>
    <property type="match status" value="1"/>
</dbReference>
<organism evidence="4 5">
    <name type="scientific">Roseateles agri</name>
    <dbReference type="NCBI Taxonomy" id="3098619"/>
    <lineage>
        <taxon>Bacteria</taxon>
        <taxon>Pseudomonadati</taxon>
        <taxon>Pseudomonadota</taxon>
        <taxon>Betaproteobacteria</taxon>
        <taxon>Burkholderiales</taxon>
        <taxon>Sphaerotilaceae</taxon>
        <taxon>Roseateles</taxon>
    </lineage>
</organism>